<dbReference type="EMBL" id="JARWAL010000005">
    <property type="protein sequence ID" value="MDR5892674.1"/>
    <property type="molecule type" value="Genomic_DNA"/>
</dbReference>
<evidence type="ECO:0000313" key="3">
    <source>
        <dbReference type="Proteomes" id="UP001252270"/>
    </source>
</evidence>
<evidence type="ECO:0000313" key="2">
    <source>
        <dbReference type="EMBL" id="MDR5892674.1"/>
    </source>
</evidence>
<keyword evidence="3" id="KW-1185">Reference proteome</keyword>
<name>A0ABU1GL29_9GAMM</name>
<organism evidence="2 3">
    <name type="scientific">Halomonas mongoliensis</name>
    <dbReference type="NCBI Taxonomy" id="321265"/>
    <lineage>
        <taxon>Bacteria</taxon>
        <taxon>Pseudomonadati</taxon>
        <taxon>Pseudomonadota</taxon>
        <taxon>Gammaproteobacteria</taxon>
        <taxon>Oceanospirillales</taxon>
        <taxon>Halomonadaceae</taxon>
        <taxon>Halomonas</taxon>
    </lineage>
</organism>
<protein>
    <submittedName>
        <fullName evidence="2">DUF2628 domain-containing protein</fullName>
    </submittedName>
</protein>
<comment type="caution">
    <text evidence="2">The sequence shown here is derived from an EMBL/GenBank/DDBJ whole genome shotgun (WGS) entry which is preliminary data.</text>
</comment>
<keyword evidence="1" id="KW-1133">Transmembrane helix</keyword>
<dbReference type="Pfam" id="PF10947">
    <property type="entry name" value="DUF2628"/>
    <property type="match status" value="1"/>
</dbReference>
<accession>A0ABU1GL29</accession>
<evidence type="ECO:0000256" key="1">
    <source>
        <dbReference type="SAM" id="Phobius"/>
    </source>
</evidence>
<sequence length="119" mass="13111">MKEFKIYQYPEGRHEAVKQGWSWPGFFFGPIWALVKKMWGLGAGLLVAVIVLAMFPMESAIGLLATLISLGIYVACGINGNRWREKHLSSRGYEHVDTVSASNPDGAIAIFIKGRNAGE</sequence>
<keyword evidence="1" id="KW-0812">Transmembrane</keyword>
<keyword evidence="1" id="KW-0472">Membrane</keyword>
<gene>
    <name evidence="2" type="ORF">QC820_07575</name>
</gene>
<feature type="transmembrane region" description="Helical" evidence="1">
    <location>
        <begin position="61"/>
        <end position="81"/>
    </location>
</feature>
<proteinExistence type="predicted"/>
<dbReference type="Proteomes" id="UP001252270">
    <property type="component" value="Unassembled WGS sequence"/>
</dbReference>
<dbReference type="RefSeq" id="WP_309636404.1">
    <property type="nucleotide sequence ID" value="NZ_JARWAL010000005.1"/>
</dbReference>
<dbReference type="InterPro" id="IPR024399">
    <property type="entry name" value="DUF2628"/>
</dbReference>
<reference evidence="2 3" key="1">
    <citation type="submission" date="2023-04" db="EMBL/GenBank/DDBJ databases">
        <title>A long-awaited taxogenomic arrangement of the family Halomonadaceae.</title>
        <authorList>
            <person name="De La Haba R."/>
            <person name="Chuvochina M."/>
            <person name="Wittouck S."/>
            <person name="Arahal D.R."/>
            <person name="Sanchez-Porro C."/>
            <person name="Hugenholtz P."/>
            <person name="Ventosa A."/>
        </authorList>
    </citation>
    <scope>NUCLEOTIDE SEQUENCE [LARGE SCALE GENOMIC DNA]</scope>
    <source>
        <strain evidence="2 3">DSM 17332</strain>
    </source>
</reference>
<feature type="transmembrane region" description="Helical" evidence="1">
    <location>
        <begin position="38"/>
        <end position="55"/>
    </location>
</feature>